<dbReference type="SMART" id="SM00271">
    <property type="entry name" value="DnaJ"/>
    <property type="match status" value="1"/>
</dbReference>
<evidence type="ECO:0000313" key="8">
    <source>
        <dbReference type="EMBL" id="VDD87679.1"/>
    </source>
</evidence>
<dbReference type="GO" id="GO:0071218">
    <property type="term" value="P:cellular response to misfolded protein"/>
    <property type="evidence" value="ECO:0007669"/>
    <property type="project" value="TreeGrafter"/>
</dbReference>
<evidence type="ECO:0000256" key="4">
    <source>
        <dbReference type="ARBA" id="ARBA00022989"/>
    </source>
</evidence>
<protein>
    <submittedName>
        <fullName evidence="10">J domain-containing protein</fullName>
    </submittedName>
</protein>
<comment type="subcellular location">
    <subcellularLocation>
        <location evidence="1">Endoplasmic reticulum membrane</location>
        <topology evidence="1">Single-pass membrane protein</topology>
    </subcellularLocation>
</comment>
<dbReference type="PANTHER" id="PTHR43908:SF3">
    <property type="entry name" value="AT29763P-RELATED"/>
    <property type="match status" value="1"/>
</dbReference>
<dbReference type="GO" id="GO:0030544">
    <property type="term" value="F:Hsp70 protein binding"/>
    <property type="evidence" value="ECO:0007669"/>
    <property type="project" value="TreeGrafter"/>
</dbReference>
<proteinExistence type="predicted"/>
<dbReference type="Pfam" id="PF09320">
    <property type="entry name" value="DUF1977"/>
    <property type="match status" value="1"/>
</dbReference>
<gene>
    <name evidence="8" type="ORF">EVEC_LOCUS2822</name>
</gene>
<dbReference type="PROSITE" id="PS50076">
    <property type="entry name" value="DNAJ_2"/>
    <property type="match status" value="1"/>
</dbReference>
<dbReference type="SUPFAM" id="SSF46565">
    <property type="entry name" value="Chaperone J-domain"/>
    <property type="match status" value="1"/>
</dbReference>
<keyword evidence="4" id="KW-1133">Transmembrane helix</keyword>
<evidence type="ECO:0000259" key="7">
    <source>
        <dbReference type="PROSITE" id="PS50076"/>
    </source>
</evidence>
<dbReference type="PRINTS" id="PR00625">
    <property type="entry name" value="JDOMAIN"/>
</dbReference>
<dbReference type="InterPro" id="IPR051100">
    <property type="entry name" value="DnaJ_subfamily_B/C"/>
</dbReference>
<dbReference type="PROSITE" id="PS00636">
    <property type="entry name" value="DNAJ_1"/>
    <property type="match status" value="1"/>
</dbReference>
<keyword evidence="2" id="KW-0812">Transmembrane</keyword>
<evidence type="ECO:0000256" key="3">
    <source>
        <dbReference type="ARBA" id="ARBA00022824"/>
    </source>
</evidence>
<name>A0A0N4UZQ1_ENTVE</name>
<dbReference type="STRING" id="51028.A0A0N4UZQ1"/>
<reference evidence="10" key="1">
    <citation type="submission" date="2017-02" db="UniProtKB">
        <authorList>
            <consortium name="WormBaseParasite"/>
        </authorList>
    </citation>
    <scope>IDENTIFICATION</scope>
</reference>
<feature type="region of interest" description="Disordered" evidence="6">
    <location>
        <begin position="89"/>
        <end position="127"/>
    </location>
</feature>
<organism evidence="10">
    <name type="scientific">Enterobius vermicularis</name>
    <name type="common">Human pinworm</name>
    <dbReference type="NCBI Taxonomy" id="51028"/>
    <lineage>
        <taxon>Eukaryota</taxon>
        <taxon>Metazoa</taxon>
        <taxon>Ecdysozoa</taxon>
        <taxon>Nematoda</taxon>
        <taxon>Chromadorea</taxon>
        <taxon>Rhabditida</taxon>
        <taxon>Spirurina</taxon>
        <taxon>Oxyuridomorpha</taxon>
        <taxon>Oxyuroidea</taxon>
        <taxon>Oxyuridae</taxon>
        <taxon>Enterobius</taxon>
    </lineage>
</organism>
<feature type="compositionally biased region" description="Polar residues" evidence="6">
    <location>
        <begin position="89"/>
        <end position="110"/>
    </location>
</feature>
<feature type="compositionally biased region" description="Polar residues" evidence="6">
    <location>
        <begin position="55"/>
        <end position="66"/>
    </location>
</feature>
<keyword evidence="9" id="KW-1185">Reference proteome</keyword>
<dbReference type="EMBL" id="UXUI01007455">
    <property type="protein sequence ID" value="VDD87679.1"/>
    <property type="molecule type" value="Genomic_DNA"/>
</dbReference>
<evidence type="ECO:0000256" key="1">
    <source>
        <dbReference type="ARBA" id="ARBA00004389"/>
    </source>
</evidence>
<dbReference type="FunFam" id="1.10.287.110:FF:000137">
    <property type="entry name" value="DnaJ homolog subfamily B member 1"/>
    <property type="match status" value="1"/>
</dbReference>
<dbReference type="WBParaSite" id="EVEC_0000311401-mRNA-1">
    <property type="protein sequence ID" value="EVEC_0000311401-mRNA-1"/>
    <property type="gene ID" value="EVEC_0000311401"/>
</dbReference>
<dbReference type="AlphaFoldDB" id="A0A0N4UZQ1"/>
<dbReference type="InterPro" id="IPR015399">
    <property type="entry name" value="DUF1977_DnaJ-like"/>
</dbReference>
<reference evidence="8 9" key="2">
    <citation type="submission" date="2018-10" db="EMBL/GenBank/DDBJ databases">
        <authorList>
            <consortium name="Pathogen Informatics"/>
        </authorList>
    </citation>
    <scope>NUCLEOTIDE SEQUENCE [LARGE SCALE GENOMIC DNA]</scope>
</reference>
<keyword evidence="3" id="KW-0256">Endoplasmic reticulum</keyword>
<dbReference type="InterPro" id="IPR036869">
    <property type="entry name" value="J_dom_sf"/>
</dbReference>
<evidence type="ECO:0000256" key="6">
    <source>
        <dbReference type="SAM" id="MobiDB-lite"/>
    </source>
</evidence>
<dbReference type="Gene3D" id="1.10.287.110">
    <property type="entry name" value="DnaJ domain"/>
    <property type="match status" value="1"/>
</dbReference>
<dbReference type="Pfam" id="PF00226">
    <property type="entry name" value="DnaJ"/>
    <property type="match status" value="1"/>
</dbReference>
<feature type="region of interest" description="Disordered" evidence="6">
    <location>
        <begin position="52"/>
        <end position="74"/>
    </location>
</feature>
<sequence>MEANRLESQRCVTIAREAIRDGDSAKAVKFLHKAQKLDPSANVSYLLSKAKKLGESSTESNATGTDSGYGHYDQYENESDLRNRFHASRSQPSMNANKNFSDAGESSSTSEKQRARSRSAGRPQLGVHYTKEEAEIVERIRHCKDYYEILNVKRDATDSQLKKEYRKLALQLHPDKCRAPGATEAFKALGNAYAVLSNAEKRAQYDKYGTDSPQRRSSNSGFYEYDYGRGFEAEYTPEEIFNMFFGGGYPSGHLNRRHQFHFHNQGPEPQEQTVSAHFLQLLPLLAILLLGLLAQFMAGEPAFSLHRTSKYSEERFTRDLRVPYFVKSDFMSNYRNKLQQVEHQVEDEYISQLRMNCYKERSQKETLAWRARTFGDAELWNRAQRMATPSCDRLQEIYS</sequence>
<evidence type="ECO:0000313" key="9">
    <source>
        <dbReference type="Proteomes" id="UP000274131"/>
    </source>
</evidence>
<dbReference type="OrthoDB" id="442087at2759"/>
<accession>A0A0N4UZQ1</accession>
<feature type="domain" description="J" evidence="7">
    <location>
        <begin position="145"/>
        <end position="209"/>
    </location>
</feature>
<dbReference type="InterPro" id="IPR001623">
    <property type="entry name" value="DnaJ_domain"/>
</dbReference>
<dbReference type="Proteomes" id="UP000274131">
    <property type="component" value="Unassembled WGS sequence"/>
</dbReference>
<dbReference type="GO" id="GO:0005789">
    <property type="term" value="C:endoplasmic reticulum membrane"/>
    <property type="evidence" value="ECO:0007669"/>
    <property type="project" value="UniProtKB-SubCell"/>
</dbReference>
<dbReference type="CDD" id="cd06257">
    <property type="entry name" value="DnaJ"/>
    <property type="match status" value="1"/>
</dbReference>
<dbReference type="InterPro" id="IPR018253">
    <property type="entry name" value="DnaJ_domain_CS"/>
</dbReference>
<keyword evidence="5" id="KW-0472">Membrane</keyword>
<dbReference type="PANTHER" id="PTHR43908">
    <property type="entry name" value="AT29763P-RELATED"/>
    <property type="match status" value="1"/>
</dbReference>
<evidence type="ECO:0000256" key="5">
    <source>
        <dbReference type="ARBA" id="ARBA00023136"/>
    </source>
</evidence>
<evidence type="ECO:0000256" key="2">
    <source>
        <dbReference type="ARBA" id="ARBA00022692"/>
    </source>
</evidence>
<evidence type="ECO:0000313" key="10">
    <source>
        <dbReference type="WBParaSite" id="EVEC_0000311401-mRNA-1"/>
    </source>
</evidence>